<dbReference type="EMBL" id="MBPK01000044">
    <property type="protein sequence ID" value="PKT80125.1"/>
    <property type="molecule type" value="Genomic_DNA"/>
</dbReference>
<keyword evidence="13 20" id="KW-0106">Calcium</keyword>
<evidence type="ECO:0000256" key="14">
    <source>
        <dbReference type="ARBA" id="ARBA00022963"/>
    </source>
</evidence>
<accession>A0A2N3PHS3</accession>
<comment type="catalytic activity">
    <reaction evidence="1">
        <text>a 1,2-diacyl-sn-glycero-3-phosphocholine + H2O = a 2-acyl-sn-glycero-3-phosphocholine + a fatty acid + H(+)</text>
        <dbReference type="Rhea" id="RHEA:18689"/>
        <dbReference type="ChEBI" id="CHEBI:15377"/>
        <dbReference type="ChEBI" id="CHEBI:15378"/>
        <dbReference type="ChEBI" id="CHEBI:28868"/>
        <dbReference type="ChEBI" id="CHEBI:57643"/>
        <dbReference type="ChEBI" id="CHEBI:57875"/>
        <dbReference type="EC" id="3.1.1.32"/>
    </reaction>
</comment>
<evidence type="ECO:0000256" key="13">
    <source>
        <dbReference type="ARBA" id="ARBA00022837"/>
    </source>
</evidence>
<dbReference type="GeneID" id="97289327"/>
<organism evidence="21 22">
    <name type="scientific">Helicobacter winghamensis</name>
    <dbReference type="NCBI Taxonomy" id="157268"/>
    <lineage>
        <taxon>Bacteria</taxon>
        <taxon>Pseudomonadati</taxon>
        <taxon>Campylobacterota</taxon>
        <taxon>Epsilonproteobacteria</taxon>
        <taxon>Campylobacterales</taxon>
        <taxon>Helicobacteraceae</taxon>
        <taxon>Helicobacter</taxon>
    </lineage>
</organism>
<comment type="subcellular location">
    <subcellularLocation>
        <location evidence="3">Cell outer membrane</location>
        <topology evidence="3">Multi-pass membrane protein</topology>
    </subcellularLocation>
</comment>
<dbReference type="EC" id="3.1.1.4" evidence="7"/>
<name>A0A2N3PHS3_9HELI</name>
<keyword evidence="12" id="KW-0378">Hydrolase</keyword>
<dbReference type="InterPro" id="IPR003187">
    <property type="entry name" value="PLipase_A1"/>
</dbReference>
<evidence type="ECO:0000256" key="6">
    <source>
        <dbReference type="ARBA" id="ARBA00013179"/>
    </source>
</evidence>
<evidence type="ECO:0000313" key="22">
    <source>
        <dbReference type="Proteomes" id="UP000233350"/>
    </source>
</evidence>
<proteinExistence type="inferred from homology"/>
<dbReference type="Proteomes" id="UP000233350">
    <property type="component" value="Unassembled WGS sequence"/>
</dbReference>
<dbReference type="STRING" id="556267.HWAG_00364"/>
<dbReference type="PANTHER" id="PTHR40457:SF1">
    <property type="entry name" value="PHOSPHOLIPASE A1"/>
    <property type="match status" value="1"/>
</dbReference>
<dbReference type="PRINTS" id="PR01486">
    <property type="entry name" value="PHPHLIPASEA1"/>
</dbReference>
<evidence type="ECO:0000256" key="9">
    <source>
        <dbReference type="ARBA" id="ARBA00022692"/>
    </source>
</evidence>
<keyword evidence="14" id="KW-0442">Lipid degradation</keyword>
<keyword evidence="16" id="KW-0472">Membrane</keyword>
<gene>
    <name evidence="21" type="ORF">BCM31_00360</name>
</gene>
<keyword evidence="17" id="KW-0998">Cell outer membrane</keyword>
<feature type="binding site" description="in dimeric form" evidence="20">
    <location>
        <position position="244"/>
    </location>
    <ligand>
        <name>Ca(2+)</name>
        <dbReference type="ChEBI" id="CHEBI:29108"/>
        <label>1</label>
    </ligand>
</feature>
<evidence type="ECO:0000256" key="1">
    <source>
        <dbReference type="ARBA" id="ARBA00000111"/>
    </source>
</evidence>
<evidence type="ECO:0000256" key="16">
    <source>
        <dbReference type="ARBA" id="ARBA00023136"/>
    </source>
</evidence>
<evidence type="ECO:0000256" key="19">
    <source>
        <dbReference type="PIRSR" id="PIRSR603187-1"/>
    </source>
</evidence>
<keyword evidence="8" id="KW-1134">Transmembrane beta strand</keyword>
<keyword evidence="11" id="KW-0732">Signal</keyword>
<evidence type="ECO:0000256" key="11">
    <source>
        <dbReference type="ARBA" id="ARBA00022729"/>
    </source>
</evidence>
<dbReference type="GO" id="GO:0004623">
    <property type="term" value="F:phospholipase A2 activity"/>
    <property type="evidence" value="ECO:0007669"/>
    <property type="project" value="UniProtKB-EC"/>
</dbReference>
<keyword evidence="9" id="KW-0812">Transmembrane</keyword>
<dbReference type="GO" id="GO:0016042">
    <property type="term" value="P:lipid catabolic process"/>
    <property type="evidence" value="ECO:0007669"/>
    <property type="project" value="UniProtKB-KW"/>
</dbReference>
<dbReference type="AlphaFoldDB" id="A0A2N3PHS3"/>
<evidence type="ECO:0000256" key="7">
    <source>
        <dbReference type="ARBA" id="ARBA00013278"/>
    </source>
</evidence>
<dbReference type="CDD" id="cd00541">
    <property type="entry name" value="OMPLA"/>
    <property type="match status" value="1"/>
</dbReference>
<feature type="active site" description="Nucleophile" evidence="19">
    <location>
        <position position="236"/>
    </location>
</feature>
<evidence type="ECO:0000313" key="21">
    <source>
        <dbReference type="EMBL" id="PKT80125.1"/>
    </source>
</evidence>
<evidence type="ECO:0000256" key="18">
    <source>
        <dbReference type="ARBA" id="ARBA00032375"/>
    </source>
</evidence>
<dbReference type="Pfam" id="PF02253">
    <property type="entry name" value="PLA1"/>
    <property type="match status" value="1"/>
</dbReference>
<evidence type="ECO:0000256" key="5">
    <source>
        <dbReference type="ARBA" id="ARBA00011702"/>
    </source>
</evidence>
<comment type="subunit">
    <text evidence="5">Homodimer; dimerization is reversible, and the dimeric form is the active one.</text>
</comment>
<comment type="catalytic activity">
    <reaction evidence="2">
        <text>a 1,2-diacyl-sn-glycero-3-phosphocholine + H2O = a 1-acyl-sn-glycero-3-phosphocholine + a fatty acid + H(+)</text>
        <dbReference type="Rhea" id="RHEA:15801"/>
        <dbReference type="ChEBI" id="CHEBI:15377"/>
        <dbReference type="ChEBI" id="CHEBI:15378"/>
        <dbReference type="ChEBI" id="CHEBI:28868"/>
        <dbReference type="ChEBI" id="CHEBI:57643"/>
        <dbReference type="ChEBI" id="CHEBI:58168"/>
        <dbReference type="EC" id="3.1.1.4"/>
    </reaction>
</comment>
<protein>
    <recommendedName>
        <fullName evidence="18">Phosphatidylcholine 1-acylhydrolase</fullName>
        <ecNumber evidence="6">3.1.1.32</ecNumber>
        <ecNumber evidence="7">3.1.1.4</ecNumber>
    </recommendedName>
</protein>
<dbReference type="SUPFAM" id="SSF56931">
    <property type="entry name" value="Outer membrane phospholipase A (OMPLA)"/>
    <property type="match status" value="1"/>
</dbReference>
<feature type="binding site" description="in dimeric form" evidence="20">
    <location>
        <position position="200"/>
    </location>
    <ligand>
        <name>Ca(2+)</name>
        <dbReference type="ChEBI" id="CHEBI:29108"/>
        <label>1</label>
    </ligand>
</feature>
<dbReference type="PANTHER" id="PTHR40457">
    <property type="entry name" value="PHOSPHOLIPASE A1"/>
    <property type="match status" value="1"/>
</dbReference>
<dbReference type="InterPro" id="IPR036541">
    <property type="entry name" value="PLipase_A1_sf"/>
</dbReference>
<comment type="cofactor">
    <cofactor evidence="20">
        <name>Ca(2+)</name>
        <dbReference type="ChEBI" id="CHEBI:29108"/>
    </cofactor>
    <text evidence="20">Binds 1 Ca(2+) ion per monomer.</text>
</comment>
<comment type="caution">
    <text evidence="21">The sequence shown here is derived from an EMBL/GenBank/DDBJ whole genome shotgun (WGS) entry which is preliminary data.</text>
</comment>
<comment type="similarity">
    <text evidence="4">Belongs to the phospholipase A1 family.</text>
</comment>
<evidence type="ECO:0000256" key="10">
    <source>
        <dbReference type="ARBA" id="ARBA00022723"/>
    </source>
</evidence>
<sequence>MWFRILGMLCLPLFVYCDVLKERLYEKLDFSENERAKVLILDKQMQILKVISVQKGQKELKLNLQDSDELFVTFVENPKNAPLAKDSKYLKNFANIETKEAPQEEVKNVSLEEGVSRYEARFERNRFFGDFLGFEPYRFNYFLPASISFNKEQGQTKRTEAKFQISIKKMLIDDLFFKDLDLYFAYTQQSLWQLYDNEHSRPFRESNYEPALFLSYPLEQYNVFFDRVNFGYVHQSNGGDLLKSRSWERLFVEGIYGYENFALGLKAWYRIKEDANKDDNPDILDYMGYGELNLAYGIDKHLFTLTLRNNLKSDNRGAFMLDYSYPIYKNLYLYVQYFNGYGESLADYNRSIERVGVGFLFAR</sequence>
<evidence type="ECO:0000256" key="12">
    <source>
        <dbReference type="ARBA" id="ARBA00022801"/>
    </source>
</evidence>
<dbReference type="EC" id="3.1.1.32" evidence="6"/>
<keyword evidence="22" id="KW-1185">Reference proteome</keyword>
<dbReference type="GO" id="GO:0009279">
    <property type="term" value="C:cell outer membrane"/>
    <property type="evidence" value="ECO:0007669"/>
    <property type="project" value="UniProtKB-SubCell"/>
</dbReference>
<keyword evidence="15" id="KW-0443">Lipid metabolism</keyword>
<evidence type="ECO:0000256" key="3">
    <source>
        <dbReference type="ARBA" id="ARBA00004571"/>
    </source>
</evidence>
<feature type="active site" description="Proton acceptor" evidence="19">
    <location>
        <position position="234"/>
    </location>
</feature>
<dbReference type="GO" id="GO:0005509">
    <property type="term" value="F:calcium ion binding"/>
    <property type="evidence" value="ECO:0007669"/>
    <property type="project" value="TreeGrafter"/>
</dbReference>
<dbReference type="RefSeq" id="WP_006802056.1">
    <property type="nucleotide sequence ID" value="NZ_CABKOI010000021.1"/>
</dbReference>
<evidence type="ECO:0000256" key="8">
    <source>
        <dbReference type="ARBA" id="ARBA00022452"/>
    </source>
</evidence>
<evidence type="ECO:0000256" key="15">
    <source>
        <dbReference type="ARBA" id="ARBA00023098"/>
    </source>
</evidence>
<dbReference type="Gene3D" id="2.40.230.10">
    <property type="entry name" value="Phospholipase A1"/>
    <property type="match status" value="1"/>
</dbReference>
<evidence type="ECO:0000256" key="17">
    <source>
        <dbReference type="ARBA" id="ARBA00023237"/>
    </source>
</evidence>
<keyword evidence="10 20" id="KW-0479">Metal-binding</keyword>
<evidence type="ECO:0000256" key="20">
    <source>
        <dbReference type="PIRSR" id="PIRSR603187-2"/>
    </source>
</evidence>
<evidence type="ECO:0000256" key="2">
    <source>
        <dbReference type="ARBA" id="ARBA00001604"/>
    </source>
</evidence>
<dbReference type="GO" id="GO:0008970">
    <property type="term" value="F:phospholipase A1 activity"/>
    <property type="evidence" value="ECO:0007669"/>
    <property type="project" value="UniProtKB-EC"/>
</dbReference>
<feature type="binding site" description="in dimeric form" evidence="20">
    <location>
        <position position="279"/>
    </location>
    <ligand>
        <name>Ca(2+)</name>
        <dbReference type="ChEBI" id="CHEBI:29108"/>
        <label>1</label>
    </ligand>
</feature>
<reference evidence="21 22" key="1">
    <citation type="submission" date="2016-07" db="EMBL/GenBank/DDBJ databases">
        <title>Detection of Helicobacter winghamensis from caecal content of red fox (Vulpes vulpes).</title>
        <authorList>
            <person name="Zanoni R.G."/>
            <person name="Florio D."/>
            <person name="Caffara M."/>
            <person name="Renzi M."/>
            <person name="Parisi A."/>
            <person name="Pasquali F."/>
            <person name="Manfreda G."/>
        </authorList>
    </citation>
    <scope>NUCLEOTIDE SEQUENCE [LARGE SCALE GENOMIC DNA]</scope>
    <source>
        <strain evidence="21 22">295_13</strain>
    </source>
</reference>
<evidence type="ECO:0000256" key="4">
    <source>
        <dbReference type="ARBA" id="ARBA00010525"/>
    </source>
</evidence>